<organism evidence="11 12">
    <name type="scientific">Galemys pyrenaicus</name>
    <name type="common">Iberian desman</name>
    <name type="synonym">Pyrenean desman</name>
    <dbReference type="NCBI Taxonomy" id="202257"/>
    <lineage>
        <taxon>Eukaryota</taxon>
        <taxon>Metazoa</taxon>
        <taxon>Chordata</taxon>
        <taxon>Craniata</taxon>
        <taxon>Vertebrata</taxon>
        <taxon>Euteleostomi</taxon>
        <taxon>Mammalia</taxon>
        <taxon>Eutheria</taxon>
        <taxon>Laurasiatheria</taxon>
        <taxon>Eulipotyphla</taxon>
        <taxon>Talpidae</taxon>
        <taxon>Galemys</taxon>
    </lineage>
</organism>
<keyword evidence="6" id="KW-1015">Disulfide bond</keyword>
<keyword evidence="3" id="KW-0202">Cytokine</keyword>
<evidence type="ECO:0000256" key="9">
    <source>
        <dbReference type="ARBA" id="ARBA00072455"/>
    </source>
</evidence>
<evidence type="ECO:0000256" key="8">
    <source>
        <dbReference type="ARBA" id="ARBA00065872"/>
    </source>
</evidence>
<evidence type="ECO:0000256" key="1">
    <source>
        <dbReference type="ARBA" id="ARBA00004613"/>
    </source>
</evidence>
<dbReference type="FunFam" id="2.10.90.10:FF:000038">
    <property type="entry name" value="Interleukin-17A"/>
    <property type="match status" value="1"/>
</dbReference>
<keyword evidence="7" id="KW-0325">Glycoprotein</keyword>
<dbReference type="GO" id="GO:0006954">
    <property type="term" value="P:inflammatory response"/>
    <property type="evidence" value="ECO:0007669"/>
    <property type="project" value="InterPro"/>
</dbReference>
<comment type="subcellular location">
    <subcellularLocation>
        <location evidence="1">Secreted</location>
    </subcellularLocation>
</comment>
<feature type="region of interest" description="Disordered" evidence="10">
    <location>
        <begin position="1"/>
        <end position="25"/>
    </location>
</feature>
<evidence type="ECO:0000313" key="11">
    <source>
        <dbReference type="EMBL" id="KAG8512095.1"/>
    </source>
</evidence>
<gene>
    <name evidence="11" type="ORF">J0S82_011225</name>
</gene>
<keyword evidence="12" id="KW-1185">Reference proteome</keyword>
<evidence type="ECO:0000256" key="2">
    <source>
        <dbReference type="ARBA" id="ARBA00007236"/>
    </source>
</evidence>
<evidence type="ECO:0000256" key="10">
    <source>
        <dbReference type="SAM" id="MobiDB-lite"/>
    </source>
</evidence>
<comment type="subunit">
    <text evidence="8">Homodimer. Forms complexes with IL17RA and IL17RC receptors with 2:1 binding stoichiometry: two receptor chains for one interleukin molecule. IL17A homodimer preferentially drives the formation of IL17RA-IL17RC heterodimeric receptor complex. IL17A homodimer adopts an asymmetrical ternary structure with one IL17RA molecule, allowing for high affinity interactions of one IL17A monomer with one IL17RA molecule (via D1 and D2 domains), while disfavoring binding of a second IL17RA molecule on the other IL17A monomer. Heterodimer with IL17F. IL17A-IL17F forms complexes with IL17RA-IL17RC, but with lower affinity when compared to IL17A homodimer. IL17RA and IL17RC chains cannot distinguish between IL17A and IL17F molecules, potentially enabling the formation of topologically distinct complexes.</text>
</comment>
<dbReference type="InterPro" id="IPR010345">
    <property type="entry name" value="IL-17_fam"/>
</dbReference>
<dbReference type="Pfam" id="PF06083">
    <property type="entry name" value="IL17"/>
    <property type="match status" value="1"/>
</dbReference>
<evidence type="ECO:0000256" key="5">
    <source>
        <dbReference type="ARBA" id="ARBA00022729"/>
    </source>
</evidence>
<evidence type="ECO:0000256" key="6">
    <source>
        <dbReference type="ARBA" id="ARBA00023157"/>
    </source>
</evidence>
<evidence type="ECO:0000256" key="7">
    <source>
        <dbReference type="ARBA" id="ARBA00023180"/>
    </source>
</evidence>
<evidence type="ECO:0000256" key="3">
    <source>
        <dbReference type="ARBA" id="ARBA00022514"/>
    </source>
</evidence>
<dbReference type="EMBL" id="JAGFMF010011803">
    <property type="protein sequence ID" value="KAG8512095.1"/>
    <property type="molecule type" value="Genomic_DNA"/>
</dbReference>
<dbReference type="PRINTS" id="PR01932">
    <property type="entry name" value="INTRLEUKIN17"/>
</dbReference>
<dbReference type="GO" id="GO:0010468">
    <property type="term" value="P:regulation of gene expression"/>
    <property type="evidence" value="ECO:0007669"/>
    <property type="project" value="UniProtKB-ARBA"/>
</dbReference>
<dbReference type="OrthoDB" id="6093351at2759"/>
<dbReference type="SUPFAM" id="SSF57501">
    <property type="entry name" value="Cystine-knot cytokines"/>
    <property type="match status" value="1"/>
</dbReference>
<sequence length="255" mass="29175">MWTPSGSAAASVPHPAWAQRSRTAGQARSLKRLPHGFAKEHRQEKCATVLLVLRMERSVSNHKTAKSYKRRDVSAYTLSIWQFFQYQRIRMAPEKTSPVSPPLLSFSTQFQSLLLLLCLMAIAKVGTAMPHHTECPNTEDKKFPQHVNVNLNILNRKTNSRRISAYNHRSTSPWDFHRNEDSDRYPPVIWEAKCRYSGCISAEGKEDHHMNSVAIQQEILVLRREPRNCSHSFRLEKMLVAVGCTCVAPIVQHMT</sequence>
<dbReference type="AlphaFoldDB" id="A0A8J6A7R3"/>
<dbReference type="GO" id="GO:0010557">
    <property type="term" value="P:positive regulation of macromolecule biosynthetic process"/>
    <property type="evidence" value="ECO:0007669"/>
    <property type="project" value="UniProtKB-ARBA"/>
</dbReference>
<protein>
    <recommendedName>
        <fullName evidence="9">Interleukin-17A</fullName>
    </recommendedName>
</protein>
<accession>A0A8J6A7R3</accession>
<keyword evidence="4" id="KW-0964">Secreted</keyword>
<dbReference type="InterPro" id="IPR029034">
    <property type="entry name" value="Cystine-knot_cytokine"/>
</dbReference>
<evidence type="ECO:0000256" key="4">
    <source>
        <dbReference type="ARBA" id="ARBA00022525"/>
    </source>
</evidence>
<dbReference type="InterPro" id="IPR020440">
    <property type="entry name" value="IL-17_chr"/>
</dbReference>
<dbReference type="GO" id="GO:0005615">
    <property type="term" value="C:extracellular space"/>
    <property type="evidence" value="ECO:0007669"/>
    <property type="project" value="UniProtKB-KW"/>
</dbReference>
<dbReference type="Proteomes" id="UP000700334">
    <property type="component" value="Unassembled WGS sequence"/>
</dbReference>
<comment type="caution">
    <text evidence="11">The sequence shown here is derived from an EMBL/GenBank/DDBJ whole genome shotgun (WGS) entry which is preliminary data.</text>
</comment>
<keyword evidence="5" id="KW-0732">Signal</keyword>
<comment type="similarity">
    <text evidence="2">Belongs to the IL-17 family.</text>
</comment>
<dbReference type="GO" id="GO:0005125">
    <property type="term" value="F:cytokine activity"/>
    <property type="evidence" value="ECO:0007669"/>
    <property type="project" value="UniProtKB-KW"/>
</dbReference>
<dbReference type="Gene3D" id="2.10.90.10">
    <property type="entry name" value="Cystine-knot cytokines"/>
    <property type="match status" value="1"/>
</dbReference>
<reference evidence="11" key="1">
    <citation type="journal article" date="2021" name="Evol. Appl.">
        <title>The genome of the Pyrenean desman and the effects of bottlenecks and inbreeding on the genomic landscape of an endangered species.</title>
        <authorList>
            <person name="Escoda L."/>
            <person name="Castresana J."/>
        </authorList>
    </citation>
    <scope>NUCLEOTIDE SEQUENCE</scope>
    <source>
        <strain evidence="11">IBE-C5619</strain>
    </source>
</reference>
<dbReference type="GO" id="GO:0080090">
    <property type="term" value="P:regulation of primary metabolic process"/>
    <property type="evidence" value="ECO:0007669"/>
    <property type="project" value="UniProtKB-ARBA"/>
</dbReference>
<name>A0A8J6A7R3_GALPY</name>
<evidence type="ECO:0000313" key="12">
    <source>
        <dbReference type="Proteomes" id="UP000700334"/>
    </source>
</evidence>
<proteinExistence type="inferred from homology"/>